<dbReference type="AlphaFoldDB" id="A0AAW1R841"/>
<sequence>MSGSEGMACTFNPASCRHASLSVPPACSACCCWRADSSAAASQVLGSQDLLQLISRLLDGGQGLELRDWANCSLVGPLWHQALLGLRLPLAIRWSAPTGERVRALALGNLPVRTFGPACRLRLYVTGAAEPTLPADE</sequence>
<evidence type="ECO:0000313" key="2">
    <source>
        <dbReference type="Proteomes" id="UP001489004"/>
    </source>
</evidence>
<proteinExistence type="predicted"/>
<evidence type="ECO:0000313" key="1">
    <source>
        <dbReference type="EMBL" id="KAK9829551.1"/>
    </source>
</evidence>
<dbReference type="EMBL" id="JALJOR010000001">
    <property type="protein sequence ID" value="KAK9829551.1"/>
    <property type="molecule type" value="Genomic_DNA"/>
</dbReference>
<reference evidence="1 2" key="1">
    <citation type="journal article" date="2024" name="Nat. Commun.">
        <title>Phylogenomics reveals the evolutionary origins of lichenization in chlorophyte algae.</title>
        <authorList>
            <person name="Puginier C."/>
            <person name="Libourel C."/>
            <person name="Otte J."/>
            <person name="Skaloud P."/>
            <person name="Haon M."/>
            <person name="Grisel S."/>
            <person name="Petersen M."/>
            <person name="Berrin J.G."/>
            <person name="Delaux P.M."/>
            <person name="Dal Grande F."/>
            <person name="Keller J."/>
        </authorList>
    </citation>
    <scope>NUCLEOTIDE SEQUENCE [LARGE SCALE GENOMIC DNA]</scope>
    <source>
        <strain evidence="1 2">SAG 2043</strain>
    </source>
</reference>
<comment type="caution">
    <text evidence="1">The sequence shown here is derived from an EMBL/GenBank/DDBJ whole genome shotgun (WGS) entry which is preliminary data.</text>
</comment>
<keyword evidence="2" id="KW-1185">Reference proteome</keyword>
<name>A0AAW1R841_9CHLO</name>
<organism evidence="1 2">
    <name type="scientific">[Myrmecia] bisecta</name>
    <dbReference type="NCBI Taxonomy" id="41462"/>
    <lineage>
        <taxon>Eukaryota</taxon>
        <taxon>Viridiplantae</taxon>
        <taxon>Chlorophyta</taxon>
        <taxon>core chlorophytes</taxon>
        <taxon>Trebouxiophyceae</taxon>
        <taxon>Trebouxiales</taxon>
        <taxon>Trebouxiaceae</taxon>
        <taxon>Myrmecia</taxon>
    </lineage>
</organism>
<protein>
    <submittedName>
        <fullName evidence="1">Uncharacterized protein</fullName>
    </submittedName>
</protein>
<accession>A0AAW1R841</accession>
<dbReference type="Proteomes" id="UP001489004">
    <property type="component" value="Unassembled WGS sequence"/>
</dbReference>
<gene>
    <name evidence="1" type="ORF">WJX72_006434</name>
</gene>